<sequence length="166" mass="17721">MTQSFPDDTKTLRILHPILCIPRALTHFAYHPVLGSGSFSLIRMGLALRPLQHSLTSLLLDFRNVRTDWQSQPPTTIGSLRDWAALRTVACTSDMLISSDSHGLAAVLPPGIRKVDILDNGDIPLGEAVKAVVALLVAADMVPGLESVCVYAGRSSVLHGAGWGGS</sequence>
<comment type="caution">
    <text evidence="1">The sequence shown here is derived from an EMBL/GenBank/DDBJ whole genome shotgun (WGS) entry which is preliminary data.</text>
</comment>
<gene>
    <name evidence="1" type="ORF">Q9L58_010125</name>
</gene>
<proteinExistence type="predicted"/>
<reference evidence="1 2" key="1">
    <citation type="submission" date="2024-02" db="EMBL/GenBank/DDBJ databases">
        <title>Discinaceae phylogenomics.</title>
        <authorList>
            <person name="Dirks A.C."/>
            <person name="James T.Y."/>
        </authorList>
    </citation>
    <scope>NUCLEOTIDE SEQUENCE [LARGE SCALE GENOMIC DNA]</scope>
    <source>
        <strain evidence="1 2">ACD0624</strain>
    </source>
</reference>
<organism evidence="1 2">
    <name type="scientific">Discina gigas</name>
    <dbReference type="NCBI Taxonomy" id="1032678"/>
    <lineage>
        <taxon>Eukaryota</taxon>
        <taxon>Fungi</taxon>
        <taxon>Dikarya</taxon>
        <taxon>Ascomycota</taxon>
        <taxon>Pezizomycotina</taxon>
        <taxon>Pezizomycetes</taxon>
        <taxon>Pezizales</taxon>
        <taxon>Discinaceae</taxon>
        <taxon>Discina</taxon>
    </lineage>
</organism>
<keyword evidence="2" id="KW-1185">Reference proteome</keyword>
<dbReference type="Proteomes" id="UP001447188">
    <property type="component" value="Unassembled WGS sequence"/>
</dbReference>
<protein>
    <submittedName>
        <fullName evidence="1">Uncharacterized protein</fullName>
    </submittedName>
</protein>
<evidence type="ECO:0000313" key="2">
    <source>
        <dbReference type="Proteomes" id="UP001447188"/>
    </source>
</evidence>
<dbReference type="EMBL" id="JBBBZM010000315">
    <property type="protein sequence ID" value="KAL0631023.1"/>
    <property type="molecule type" value="Genomic_DNA"/>
</dbReference>
<evidence type="ECO:0000313" key="1">
    <source>
        <dbReference type="EMBL" id="KAL0631023.1"/>
    </source>
</evidence>
<name>A0ABR3G565_9PEZI</name>
<accession>A0ABR3G565</accession>